<organism evidence="2 3">
    <name type="scientific">Trabulsiella odontotermitis</name>
    <dbReference type="NCBI Taxonomy" id="379893"/>
    <lineage>
        <taxon>Bacteria</taxon>
        <taxon>Pseudomonadati</taxon>
        <taxon>Pseudomonadota</taxon>
        <taxon>Gammaproteobacteria</taxon>
        <taxon>Enterobacterales</taxon>
        <taxon>Enterobacteriaceae</taxon>
        <taxon>Trabulsiella</taxon>
    </lineage>
</organism>
<keyword evidence="3" id="KW-1185">Reference proteome</keyword>
<keyword evidence="1" id="KW-1133">Transmembrane helix</keyword>
<evidence type="ECO:0008006" key="4">
    <source>
        <dbReference type="Google" id="ProtNLM"/>
    </source>
</evidence>
<dbReference type="EMBL" id="JNGI01000088">
    <property type="protein sequence ID" value="KNC92449.1"/>
    <property type="molecule type" value="Genomic_DNA"/>
</dbReference>
<dbReference type="AlphaFoldDB" id="A0A0L0GUD8"/>
<keyword evidence="1" id="KW-0472">Membrane</keyword>
<dbReference type="RefSeq" id="WP_049857419.1">
    <property type="nucleotide sequence ID" value="NZ_JNGI01000088.1"/>
</dbReference>
<feature type="transmembrane region" description="Helical" evidence="1">
    <location>
        <begin position="149"/>
        <end position="166"/>
    </location>
</feature>
<feature type="transmembrane region" description="Helical" evidence="1">
    <location>
        <begin position="68"/>
        <end position="93"/>
    </location>
</feature>
<feature type="transmembrane region" description="Helical" evidence="1">
    <location>
        <begin position="105"/>
        <end position="129"/>
    </location>
</feature>
<dbReference type="Pfam" id="PF09933">
    <property type="entry name" value="DUF2165"/>
    <property type="match status" value="1"/>
</dbReference>
<evidence type="ECO:0000256" key="1">
    <source>
        <dbReference type="SAM" id="Phobius"/>
    </source>
</evidence>
<dbReference type="OrthoDB" id="7618855at2"/>
<comment type="caution">
    <text evidence="2">The sequence shown here is derived from an EMBL/GenBank/DDBJ whole genome shotgun (WGS) entry which is preliminary data.</text>
</comment>
<sequence>MNELKMSRLVCLVMALFPALWGIFSFMNNISDFAGTAQNAVGPMLSMKDTYNVPGQVWRSINLPEAPYIGLAFITTMETLAGVFAAIGLILMLKNFARPYPQFSVGKAWAMLGAACAILVWGVGFMVVAGDWFMAWQAKENPLSTQLGALLYMIPNGLAVIIFLTHKEPRG</sequence>
<evidence type="ECO:0000313" key="3">
    <source>
        <dbReference type="Proteomes" id="UP000037393"/>
    </source>
</evidence>
<name>A0A0L0GUD8_9ENTR</name>
<protein>
    <recommendedName>
        <fullName evidence="4">DUF2165 domain-containing protein</fullName>
    </recommendedName>
</protein>
<evidence type="ECO:0000313" key="2">
    <source>
        <dbReference type="EMBL" id="KNC92449.1"/>
    </source>
</evidence>
<gene>
    <name evidence="2" type="ORF">GM31_23010</name>
</gene>
<dbReference type="PATRIC" id="fig|379893.4.peg.4667"/>
<reference evidence="2 3" key="1">
    <citation type="journal article" date="2015" name="Appl. Environ. Microbiol.">
        <title>The Enterobacterium Trabulsiella odontotermitis Presents Novel Adaptations Related to Its Association with Fungus-Growing Termites.</title>
        <authorList>
            <person name="Sapountzis P."/>
            <person name="Gruntjes T."/>
            <person name="Otani S."/>
            <person name="Estevez J."/>
            <person name="da Costa R.R."/>
            <person name="Plunkett G.3rd."/>
            <person name="Perna N.T."/>
            <person name="Poulsen M."/>
        </authorList>
    </citation>
    <scope>NUCLEOTIDE SEQUENCE [LARGE SCALE GENOMIC DNA]</scope>
    <source>
        <strain evidence="2 3">12</strain>
    </source>
</reference>
<dbReference type="Proteomes" id="UP000037393">
    <property type="component" value="Unassembled WGS sequence"/>
</dbReference>
<dbReference type="InterPro" id="IPR018681">
    <property type="entry name" value="DUF2165_transmembrane"/>
</dbReference>
<keyword evidence="1" id="KW-0812">Transmembrane</keyword>
<proteinExistence type="predicted"/>
<accession>A0A0L0GUD8</accession>